<accession>A0A1G9BJI2</accession>
<dbReference type="PANTHER" id="PTHR35010">
    <property type="entry name" value="BLL4672 PROTEIN-RELATED"/>
    <property type="match status" value="1"/>
</dbReference>
<dbReference type="SMART" id="SM00530">
    <property type="entry name" value="HTH_XRE"/>
    <property type="match status" value="1"/>
</dbReference>
<organism evidence="2 3">
    <name type="scientific">Nonomuraea maritima</name>
    <dbReference type="NCBI Taxonomy" id="683260"/>
    <lineage>
        <taxon>Bacteria</taxon>
        <taxon>Bacillati</taxon>
        <taxon>Actinomycetota</taxon>
        <taxon>Actinomycetes</taxon>
        <taxon>Streptosporangiales</taxon>
        <taxon>Streptosporangiaceae</taxon>
        <taxon>Nonomuraea</taxon>
    </lineage>
</organism>
<dbReference type="Proteomes" id="UP000198683">
    <property type="component" value="Unassembled WGS sequence"/>
</dbReference>
<dbReference type="InterPro" id="IPR001387">
    <property type="entry name" value="Cro/C1-type_HTH"/>
</dbReference>
<dbReference type="PANTHER" id="PTHR35010:SF2">
    <property type="entry name" value="BLL4672 PROTEIN"/>
    <property type="match status" value="1"/>
</dbReference>
<keyword evidence="3" id="KW-1185">Reference proteome</keyword>
<dbReference type="STRING" id="683260.SAMN05421874_107187"/>
<dbReference type="RefSeq" id="WP_090764402.1">
    <property type="nucleotide sequence ID" value="NZ_FNFB01000007.1"/>
</dbReference>
<proteinExistence type="predicted"/>
<reference evidence="2 3" key="1">
    <citation type="submission" date="2016-10" db="EMBL/GenBank/DDBJ databases">
        <authorList>
            <person name="de Groot N.N."/>
        </authorList>
    </citation>
    <scope>NUCLEOTIDE SEQUENCE [LARGE SCALE GENOMIC DNA]</scope>
    <source>
        <strain evidence="2 3">CGMCC 4.5681</strain>
    </source>
</reference>
<dbReference type="Gene3D" id="3.30.450.180">
    <property type="match status" value="1"/>
</dbReference>
<dbReference type="GO" id="GO:0003677">
    <property type="term" value="F:DNA binding"/>
    <property type="evidence" value="ECO:0007669"/>
    <property type="project" value="InterPro"/>
</dbReference>
<dbReference type="Pfam" id="PF13560">
    <property type="entry name" value="HTH_31"/>
    <property type="match status" value="1"/>
</dbReference>
<name>A0A1G9BJI2_9ACTN</name>
<sequence>MVSMMRRKELAGFLRSRRESLAPEAVGLAGGSRRRTPGLRREEVAQLSGVSVTWYTWLEQARDITVSRQVLESLSRTLQLTPAERSHLFALADAPLPAEPARRMPVNPTLRALVDTLDPNPAHVINPSWDLLAYNRAYANLVGGLDDLPDEERNSIWLLFTRPGMRALLLDWQREARDILGQFRAAAGKNPDDPRTTALVDALLAASPAFASMWSAHPIKAFASATKHFNHPHVGRIDINYTKLAVTEDVTQHLVVFLPVTRDDAKSLERLTELDRPVPAQG</sequence>
<feature type="domain" description="HTH cro/C1-type" evidence="1">
    <location>
        <begin position="13"/>
        <end position="85"/>
    </location>
</feature>
<dbReference type="EMBL" id="FNFB01000007">
    <property type="protein sequence ID" value="SDK39626.1"/>
    <property type="molecule type" value="Genomic_DNA"/>
</dbReference>
<dbReference type="AlphaFoldDB" id="A0A1G9BJI2"/>
<protein>
    <submittedName>
        <fullName evidence="2">Helix-turn-helix domain-containing protein</fullName>
    </submittedName>
</protein>
<dbReference type="SUPFAM" id="SSF47413">
    <property type="entry name" value="lambda repressor-like DNA-binding domains"/>
    <property type="match status" value="1"/>
</dbReference>
<dbReference type="InterPro" id="IPR010982">
    <property type="entry name" value="Lambda_DNA-bd_dom_sf"/>
</dbReference>
<dbReference type="CDD" id="cd00093">
    <property type="entry name" value="HTH_XRE"/>
    <property type="match status" value="1"/>
</dbReference>
<dbReference type="OrthoDB" id="4336585at2"/>
<evidence type="ECO:0000259" key="1">
    <source>
        <dbReference type="SMART" id="SM00530"/>
    </source>
</evidence>
<dbReference type="Gene3D" id="1.10.260.40">
    <property type="entry name" value="lambda repressor-like DNA-binding domains"/>
    <property type="match status" value="1"/>
</dbReference>
<evidence type="ECO:0000313" key="3">
    <source>
        <dbReference type="Proteomes" id="UP000198683"/>
    </source>
</evidence>
<gene>
    <name evidence="2" type="ORF">SAMN05421874_107187</name>
</gene>
<dbReference type="Pfam" id="PF17765">
    <property type="entry name" value="MLTR_LBD"/>
    <property type="match status" value="1"/>
</dbReference>
<dbReference type="InterPro" id="IPR041413">
    <property type="entry name" value="MLTR_LBD"/>
</dbReference>
<evidence type="ECO:0000313" key="2">
    <source>
        <dbReference type="EMBL" id="SDK39626.1"/>
    </source>
</evidence>